<accession>A0A914D4T2</accession>
<feature type="region of interest" description="Disordered" evidence="1">
    <location>
        <begin position="19"/>
        <end position="47"/>
    </location>
</feature>
<dbReference type="Proteomes" id="UP000887540">
    <property type="component" value="Unplaced"/>
</dbReference>
<dbReference type="WBParaSite" id="ACRNAN_scaffold18458.g19890.t1">
    <property type="protein sequence ID" value="ACRNAN_scaffold18458.g19890.t1"/>
    <property type="gene ID" value="ACRNAN_scaffold18458.g19890"/>
</dbReference>
<evidence type="ECO:0000313" key="3">
    <source>
        <dbReference type="WBParaSite" id="ACRNAN_scaffold18458.g19890.t1"/>
    </source>
</evidence>
<organism evidence="2 3">
    <name type="scientific">Acrobeloides nanus</name>
    <dbReference type="NCBI Taxonomy" id="290746"/>
    <lineage>
        <taxon>Eukaryota</taxon>
        <taxon>Metazoa</taxon>
        <taxon>Ecdysozoa</taxon>
        <taxon>Nematoda</taxon>
        <taxon>Chromadorea</taxon>
        <taxon>Rhabditida</taxon>
        <taxon>Tylenchina</taxon>
        <taxon>Cephalobomorpha</taxon>
        <taxon>Cephaloboidea</taxon>
        <taxon>Cephalobidae</taxon>
        <taxon>Acrobeloides</taxon>
    </lineage>
</organism>
<evidence type="ECO:0000256" key="1">
    <source>
        <dbReference type="SAM" id="MobiDB-lite"/>
    </source>
</evidence>
<protein>
    <submittedName>
        <fullName evidence="3">Uncharacterized protein</fullName>
    </submittedName>
</protein>
<sequence length="102" mass="11787">MYCPNNRYDIQLNDVKFEPSTSGANGSCLAGQEQQSKSRRKSNLKPSVYRTRKPKAWTVSSAIWRERRVEDDEHMIEMVDLSRTDAEMEMGYTEHIITSVTV</sequence>
<dbReference type="AlphaFoldDB" id="A0A914D4T2"/>
<reference evidence="3" key="1">
    <citation type="submission" date="2022-11" db="UniProtKB">
        <authorList>
            <consortium name="WormBaseParasite"/>
        </authorList>
    </citation>
    <scope>IDENTIFICATION</scope>
</reference>
<keyword evidence="2" id="KW-1185">Reference proteome</keyword>
<proteinExistence type="predicted"/>
<name>A0A914D4T2_9BILA</name>
<evidence type="ECO:0000313" key="2">
    <source>
        <dbReference type="Proteomes" id="UP000887540"/>
    </source>
</evidence>